<accession>A0A0P1A4E9</accession>
<reference evidence="2" key="1">
    <citation type="submission" date="2014-09" db="EMBL/GenBank/DDBJ databases">
        <authorList>
            <person name="Sharma Rahul"/>
            <person name="Thines Marco"/>
        </authorList>
    </citation>
    <scope>NUCLEOTIDE SEQUENCE [LARGE SCALE GENOMIC DNA]</scope>
</reference>
<name>A0A0P1A4E9_PLAHL</name>
<evidence type="ECO:0000313" key="2">
    <source>
        <dbReference type="Proteomes" id="UP000054928"/>
    </source>
</evidence>
<keyword evidence="2" id="KW-1185">Reference proteome</keyword>
<sequence>MPVSTVSAGVSTIGIQIVTTWCCKRDDYINTYEVGTYQLPRSLAQESGAQHKVVAKIDLNLRAERSKSGSEGTVSEIT</sequence>
<dbReference type="RefSeq" id="XP_024571776.1">
    <property type="nucleotide sequence ID" value="XM_024723837.1"/>
</dbReference>
<protein>
    <submittedName>
        <fullName evidence="1">Uncharacterized protein</fullName>
    </submittedName>
</protein>
<dbReference type="EMBL" id="CCYD01000041">
    <property type="protein sequence ID" value="CEG35407.1"/>
    <property type="molecule type" value="Genomic_DNA"/>
</dbReference>
<dbReference type="AlphaFoldDB" id="A0A0P1A4E9"/>
<dbReference type="GeneID" id="36404584"/>
<organism evidence="1 2">
    <name type="scientific">Plasmopara halstedii</name>
    <name type="common">Downy mildew of sunflower</name>
    <dbReference type="NCBI Taxonomy" id="4781"/>
    <lineage>
        <taxon>Eukaryota</taxon>
        <taxon>Sar</taxon>
        <taxon>Stramenopiles</taxon>
        <taxon>Oomycota</taxon>
        <taxon>Peronosporomycetes</taxon>
        <taxon>Peronosporales</taxon>
        <taxon>Peronosporaceae</taxon>
        <taxon>Plasmopara</taxon>
    </lineage>
</organism>
<dbReference type="Proteomes" id="UP000054928">
    <property type="component" value="Unassembled WGS sequence"/>
</dbReference>
<proteinExistence type="predicted"/>
<evidence type="ECO:0000313" key="1">
    <source>
        <dbReference type="EMBL" id="CEG35407.1"/>
    </source>
</evidence>